<dbReference type="Pfam" id="PF00266">
    <property type="entry name" value="Aminotran_5"/>
    <property type="match status" value="1"/>
</dbReference>
<evidence type="ECO:0000256" key="4">
    <source>
        <dbReference type="ARBA" id="ARBA00022723"/>
    </source>
</evidence>
<dbReference type="GO" id="GO:0051536">
    <property type="term" value="F:iron-sulfur cluster binding"/>
    <property type="evidence" value="ECO:0007669"/>
    <property type="project" value="UniProtKB-KW"/>
</dbReference>
<dbReference type="OrthoDB" id="9808002at2"/>
<dbReference type="STRING" id="33036.HMPREF3200_01506"/>
<dbReference type="PANTHER" id="PTHR11601">
    <property type="entry name" value="CYSTEINE DESULFURYLASE FAMILY MEMBER"/>
    <property type="match status" value="1"/>
</dbReference>
<dbReference type="PATRIC" id="fig|33036.3.peg.1491"/>
<dbReference type="RefSeq" id="WP_060929706.1">
    <property type="nucleotide sequence ID" value="NZ_KQ955286.1"/>
</dbReference>
<evidence type="ECO:0000256" key="7">
    <source>
        <dbReference type="ARBA" id="ARBA00023014"/>
    </source>
</evidence>
<evidence type="ECO:0000313" key="11">
    <source>
        <dbReference type="Proteomes" id="UP000070383"/>
    </source>
</evidence>
<evidence type="ECO:0000313" key="10">
    <source>
        <dbReference type="EMBL" id="KWZ77330.1"/>
    </source>
</evidence>
<dbReference type="Proteomes" id="UP000070383">
    <property type="component" value="Unassembled WGS sequence"/>
</dbReference>
<dbReference type="Gene3D" id="3.90.1150.10">
    <property type="entry name" value="Aspartate Aminotransferase, domain 1"/>
    <property type="match status" value="1"/>
</dbReference>
<dbReference type="GO" id="GO:0031071">
    <property type="term" value="F:cysteine desulfurase activity"/>
    <property type="evidence" value="ECO:0007669"/>
    <property type="project" value="UniProtKB-EC"/>
</dbReference>
<dbReference type="InterPro" id="IPR016454">
    <property type="entry name" value="Cysteine_dSase"/>
</dbReference>
<evidence type="ECO:0000256" key="1">
    <source>
        <dbReference type="ARBA" id="ARBA00001933"/>
    </source>
</evidence>
<keyword evidence="5" id="KW-0663">Pyridoxal phosphate</keyword>
<dbReference type="Gene3D" id="3.40.640.10">
    <property type="entry name" value="Type I PLP-dependent aspartate aminotransferase-like (Major domain)"/>
    <property type="match status" value="1"/>
</dbReference>
<organism evidence="10 11">
    <name type="scientific">Anaerococcus tetradius</name>
    <dbReference type="NCBI Taxonomy" id="33036"/>
    <lineage>
        <taxon>Bacteria</taxon>
        <taxon>Bacillati</taxon>
        <taxon>Bacillota</taxon>
        <taxon>Tissierellia</taxon>
        <taxon>Tissierellales</taxon>
        <taxon>Peptoniphilaceae</taxon>
        <taxon>Anaerococcus</taxon>
    </lineage>
</organism>
<dbReference type="SUPFAM" id="SSF53383">
    <property type="entry name" value="PLP-dependent transferases"/>
    <property type="match status" value="1"/>
</dbReference>
<evidence type="ECO:0000256" key="5">
    <source>
        <dbReference type="ARBA" id="ARBA00022898"/>
    </source>
</evidence>
<dbReference type="PANTHER" id="PTHR11601:SF34">
    <property type="entry name" value="CYSTEINE DESULFURASE"/>
    <property type="match status" value="1"/>
</dbReference>
<keyword evidence="11" id="KW-1185">Reference proteome</keyword>
<keyword evidence="3" id="KW-0808">Transferase</keyword>
<dbReference type="PIRSF" id="PIRSF005572">
    <property type="entry name" value="NifS"/>
    <property type="match status" value="1"/>
</dbReference>
<reference evidence="11" key="1">
    <citation type="submission" date="2016-01" db="EMBL/GenBank/DDBJ databases">
        <authorList>
            <person name="Mitreva M."/>
            <person name="Pepin K.H."/>
            <person name="Mihindukulasuriya K.A."/>
            <person name="Fulton R."/>
            <person name="Fronick C."/>
            <person name="O'Laughlin M."/>
            <person name="Miner T."/>
            <person name="Herter B."/>
            <person name="Rosa B.A."/>
            <person name="Cordes M."/>
            <person name="Tomlinson C."/>
            <person name="Wollam A."/>
            <person name="Palsikar V.B."/>
            <person name="Mardis E.R."/>
            <person name="Wilson R.K."/>
        </authorList>
    </citation>
    <scope>NUCLEOTIDE SEQUENCE [LARGE SCALE GENOMIC DNA]</scope>
    <source>
        <strain evidence="11">MJR8151</strain>
    </source>
</reference>
<sequence length="355" mass="40105">MIYFDYAATSLKRKEIIEEILAKFEDFDANADSTHGLGRKAKKSLEEARRKIASSIKADPRRVIFTSGASESNNTVINAYRGSNIISTNIEHDSILNNLEGEKVTYLKADKHGLVSLDDLKSKLKDDTKLVIVMFVNNELSTIEPVREIGEYLKDKPVHFHVDAVQAYGHLDIDVDEIFCDSLSLSGHKVGGINGFGILYLREDIEPFIKGGEQEKHRRAGTSFVMGAYSMAEAFEKTLTEREKIRDLKKYFLAELDKVKINYEINGSLDNSSDHIVNVYFKDFKSDFLLTYLDMHGICASAGSACRAGALEPSRVLTNIYDEERALHSLRFSFGYKNEKADIDYLMKVLKELNK</sequence>
<evidence type="ECO:0000259" key="9">
    <source>
        <dbReference type="Pfam" id="PF00266"/>
    </source>
</evidence>
<keyword evidence="7" id="KW-0411">Iron-sulfur</keyword>
<evidence type="ECO:0000256" key="8">
    <source>
        <dbReference type="ARBA" id="ARBA00050776"/>
    </source>
</evidence>
<comment type="catalytic activity">
    <reaction evidence="8">
        <text>(sulfur carrier)-H + L-cysteine = (sulfur carrier)-SH + L-alanine</text>
        <dbReference type="Rhea" id="RHEA:43892"/>
        <dbReference type="Rhea" id="RHEA-COMP:14737"/>
        <dbReference type="Rhea" id="RHEA-COMP:14739"/>
        <dbReference type="ChEBI" id="CHEBI:29917"/>
        <dbReference type="ChEBI" id="CHEBI:35235"/>
        <dbReference type="ChEBI" id="CHEBI:57972"/>
        <dbReference type="ChEBI" id="CHEBI:64428"/>
        <dbReference type="EC" id="2.8.1.7"/>
    </reaction>
</comment>
<evidence type="ECO:0000256" key="6">
    <source>
        <dbReference type="ARBA" id="ARBA00023004"/>
    </source>
</evidence>
<protein>
    <submittedName>
        <fullName evidence="10">Putative cysteine desulfurase</fullName>
    </submittedName>
</protein>
<evidence type="ECO:0000256" key="3">
    <source>
        <dbReference type="ARBA" id="ARBA00022679"/>
    </source>
</evidence>
<comment type="caution">
    <text evidence="10">The sequence shown here is derived from an EMBL/GenBank/DDBJ whole genome shotgun (WGS) entry which is preliminary data.</text>
</comment>
<feature type="domain" description="Aminotransferase class V" evidence="9">
    <location>
        <begin position="2"/>
        <end position="346"/>
    </location>
</feature>
<dbReference type="InterPro" id="IPR015422">
    <property type="entry name" value="PyrdxlP-dep_Trfase_small"/>
</dbReference>
<dbReference type="EMBL" id="LRPM01000055">
    <property type="protein sequence ID" value="KWZ77330.1"/>
    <property type="molecule type" value="Genomic_DNA"/>
</dbReference>
<comment type="cofactor">
    <cofactor evidence="1">
        <name>pyridoxal 5'-phosphate</name>
        <dbReference type="ChEBI" id="CHEBI:597326"/>
    </cofactor>
</comment>
<dbReference type="AlphaFoldDB" id="A0A133KCS0"/>
<dbReference type="InterPro" id="IPR000192">
    <property type="entry name" value="Aminotrans_V_dom"/>
</dbReference>
<dbReference type="InterPro" id="IPR015424">
    <property type="entry name" value="PyrdxlP-dep_Trfase"/>
</dbReference>
<keyword evidence="4" id="KW-0479">Metal-binding</keyword>
<dbReference type="GO" id="GO:0046872">
    <property type="term" value="F:metal ion binding"/>
    <property type="evidence" value="ECO:0007669"/>
    <property type="project" value="UniProtKB-KW"/>
</dbReference>
<evidence type="ECO:0000256" key="2">
    <source>
        <dbReference type="ARBA" id="ARBA00006490"/>
    </source>
</evidence>
<gene>
    <name evidence="10" type="ORF">HMPREF3200_01506</name>
</gene>
<comment type="similarity">
    <text evidence="2">Belongs to the class-V pyridoxal-phosphate-dependent aminotransferase family. NifS/IscS subfamily.</text>
</comment>
<name>A0A133KCS0_9FIRM</name>
<keyword evidence="6" id="KW-0408">Iron</keyword>
<accession>A0A133KCS0</accession>
<dbReference type="InterPro" id="IPR015421">
    <property type="entry name" value="PyrdxlP-dep_Trfase_major"/>
</dbReference>
<proteinExistence type="inferred from homology"/>
<dbReference type="Gene3D" id="1.10.260.50">
    <property type="match status" value="1"/>
</dbReference>